<organism evidence="1 2">
    <name type="scientific">Thioalbus denitrificans</name>
    <dbReference type="NCBI Taxonomy" id="547122"/>
    <lineage>
        <taxon>Bacteria</taxon>
        <taxon>Pseudomonadati</taxon>
        <taxon>Pseudomonadota</taxon>
        <taxon>Gammaproteobacteria</taxon>
        <taxon>Chromatiales</taxon>
        <taxon>Ectothiorhodospiraceae</taxon>
        <taxon>Thioalbus</taxon>
    </lineage>
</organism>
<dbReference type="OrthoDB" id="9429677at2"/>
<proteinExistence type="predicted"/>
<evidence type="ECO:0000313" key="1">
    <source>
        <dbReference type="EMBL" id="RCX32069.1"/>
    </source>
</evidence>
<accession>A0A369CDT5</accession>
<dbReference type="AlphaFoldDB" id="A0A369CDT5"/>
<dbReference type="Proteomes" id="UP000252707">
    <property type="component" value="Unassembled WGS sequence"/>
</dbReference>
<gene>
    <name evidence="1" type="ORF">DFQ59_102422</name>
</gene>
<sequence>MTDPDMRLVQSTWYERTQRPYFERPDAMTEEQTLVQRLIREECDALCAMLLEKNRKYGNSALEPVRIFSRANPMEQLAVRLDDKLSRIRSGQPDEDEDVDGDIAGYLVLRKVMRRLQAGERLASTAG</sequence>
<protein>
    <submittedName>
        <fullName evidence="1">Uncharacterized protein</fullName>
    </submittedName>
</protein>
<dbReference type="EMBL" id="QPJY01000002">
    <property type="protein sequence ID" value="RCX32069.1"/>
    <property type="molecule type" value="Genomic_DNA"/>
</dbReference>
<comment type="caution">
    <text evidence="1">The sequence shown here is derived from an EMBL/GenBank/DDBJ whole genome shotgun (WGS) entry which is preliminary data.</text>
</comment>
<name>A0A369CDT5_9GAMM</name>
<dbReference type="RefSeq" id="WP_114278889.1">
    <property type="nucleotide sequence ID" value="NZ_QPJY01000002.1"/>
</dbReference>
<keyword evidence="2" id="KW-1185">Reference proteome</keyword>
<reference evidence="1 2" key="1">
    <citation type="submission" date="2018-07" db="EMBL/GenBank/DDBJ databases">
        <title>Genomic Encyclopedia of Type Strains, Phase IV (KMG-IV): sequencing the most valuable type-strain genomes for metagenomic binning, comparative biology and taxonomic classification.</title>
        <authorList>
            <person name="Goeker M."/>
        </authorList>
    </citation>
    <scope>NUCLEOTIDE SEQUENCE [LARGE SCALE GENOMIC DNA]</scope>
    <source>
        <strain evidence="1 2">DSM 26407</strain>
    </source>
</reference>
<evidence type="ECO:0000313" key="2">
    <source>
        <dbReference type="Proteomes" id="UP000252707"/>
    </source>
</evidence>